<protein>
    <submittedName>
        <fullName evidence="1">Uncharacterized protein</fullName>
    </submittedName>
</protein>
<reference evidence="1" key="1">
    <citation type="submission" date="2022-07" db="EMBL/GenBank/DDBJ databases">
        <title>Genome Sequence of Lecanicillium saksenae.</title>
        <authorList>
            <person name="Buettner E."/>
        </authorList>
    </citation>
    <scope>NUCLEOTIDE SEQUENCE</scope>
    <source>
        <strain evidence="1">VT-O1</strain>
    </source>
</reference>
<dbReference type="Proteomes" id="UP001148737">
    <property type="component" value="Unassembled WGS sequence"/>
</dbReference>
<keyword evidence="2" id="KW-1185">Reference proteome</keyword>
<accession>A0ACC1QJF3</accession>
<organism evidence="1 2">
    <name type="scientific">Lecanicillium saksenae</name>
    <dbReference type="NCBI Taxonomy" id="468837"/>
    <lineage>
        <taxon>Eukaryota</taxon>
        <taxon>Fungi</taxon>
        <taxon>Dikarya</taxon>
        <taxon>Ascomycota</taxon>
        <taxon>Pezizomycotina</taxon>
        <taxon>Sordariomycetes</taxon>
        <taxon>Hypocreomycetidae</taxon>
        <taxon>Hypocreales</taxon>
        <taxon>Cordycipitaceae</taxon>
        <taxon>Lecanicillium</taxon>
    </lineage>
</organism>
<evidence type="ECO:0000313" key="2">
    <source>
        <dbReference type="Proteomes" id="UP001148737"/>
    </source>
</evidence>
<dbReference type="EMBL" id="JANAKD010001585">
    <property type="protein sequence ID" value="KAJ3478046.1"/>
    <property type="molecule type" value="Genomic_DNA"/>
</dbReference>
<proteinExistence type="predicted"/>
<gene>
    <name evidence="1" type="ORF">NLG97_g8681</name>
</gene>
<evidence type="ECO:0000313" key="1">
    <source>
        <dbReference type="EMBL" id="KAJ3478046.1"/>
    </source>
</evidence>
<sequence length="417" mass="47011">MASSSPLSPSHIAELLSQDACSIFLNSSGVTRVDSAQLPSNTPCEDRFNRAQPLPLWDGDTWTAATVFDGHGGWQTADHLEKNLLAAVQGSLNKLSPESRGDDSIRQAIAEAFAELDDSIINNYARFCGKDNREIRLAEKVRCMEVAMSGSCALLLLYNTTTRTLYTACTGDSRAVVSQQMPDGSWPADALSEDQKGTNESEIARIRREHPNENEITKDGKVLGMAVTRAFGDFAYKERYETQLELGQRFATSRPYENHVIPTPPYLTAKPVVTVRKLRDESPAIIIMASDGLWDMCENYEAVDLVVRWLEAQPQQVLQELRTEWTMTPETVWWKKNPQPEAENTRGWDFLTRWHQFDVRFLPHRTVVKDLDNAAVHLMRNALGGNHEELLTGRLAYGSPYARYVRDDITVQVLFLF</sequence>
<name>A0ACC1QJF3_9HYPO</name>
<comment type="caution">
    <text evidence="1">The sequence shown here is derived from an EMBL/GenBank/DDBJ whole genome shotgun (WGS) entry which is preliminary data.</text>
</comment>